<feature type="region of interest" description="Disordered" evidence="9">
    <location>
        <begin position="163"/>
        <end position="186"/>
    </location>
</feature>
<feature type="domain" description="IGFBP N-terminal" evidence="12">
    <location>
        <begin position="25"/>
        <end position="106"/>
    </location>
</feature>
<dbReference type="SUPFAM" id="SSF57184">
    <property type="entry name" value="Growth factor receptor domain"/>
    <property type="match status" value="1"/>
</dbReference>
<gene>
    <name evidence="13" type="primary">IGFBP2</name>
    <name evidence="13" type="synonym">igfbp2a</name>
</gene>
<dbReference type="GO" id="GO:0048640">
    <property type="term" value="P:negative regulation of developmental growth"/>
    <property type="evidence" value="ECO:0007669"/>
    <property type="project" value="UniProtKB-ARBA"/>
</dbReference>
<dbReference type="GO" id="GO:0005615">
    <property type="term" value="C:extracellular space"/>
    <property type="evidence" value="ECO:0007669"/>
    <property type="project" value="TreeGrafter"/>
</dbReference>
<dbReference type="InterPro" id="IPR022321">
    <property type="entry name" value="IGFBP_1-6_chordata"/>
</dbReference>
<keyword evidence="7" id="KW-0340">Growth factor binding</keyword>
<evidence type="ECO:0000256" key="1">
    <source>
        <dbReference type="ARBA" id="ARBA00003811"/>
    </source>
</evidence>
<evidence type="ECO:0000313" key="13">
    <source>
        <dbReference type="Ensembl" id="ENSECRP00000024562.1"/>
    </source>
</evidence>
<feature type="chain" id="PRO_5034256673" evidence="10">
    <location>
        <begin position="24"/>
        <end position="284"/>
    </location>
</feature>
<evidence type="ECO:0000256" key="6">
    <source>
        <dbReference type="ARBA" id="ARBA00023157"/>
    </source>
</evidence>
<dbReference type="Pfam" id="PF00219">
    <property type="entry name" value="IGFBP"/>
    <property type="match status" value="1"/>
</dbReference>
<dbReference type="PANTHER" id="PTHR11551:SF5">
    <property type="entry name" value="INSULIN-LIKE GROWTH FACTOR-BINDING PROTEIN 2"/>
    <property type="match status" value="1"/>
</dbReference>
<feature type="region of interest" description="Disordered" evidence="9">
    <location>
        <begin position="100"/>
        <end position="121"/>
    </location>
</feature>
<sequence>MKMLYISCSLVLVWLSLPGSSFGEVVFRCPSCTAERLASCPLPVTLCTEIVREPGCGCCPVCARDQGESCGVYTPRCSSGLRCYPEPGSELPLQELVQGNGRCGRRDDRENKGSYEHGMDTGTELLDVSEVSLTDPQPENKKTNGRPGIKDIAVLRLKLIDKGRQLNKGPKPSPAQEERRVRPKASLCQQELDQVLEKISMMHLHDDKGPLEHLYTLNIPNCDRRGLYNMKQCKMSVNGQRGECWCVNPETGLQIPGSPIIRGDPECHRYQAGLEVDGSLGIQK</sequence>
<evidence type="ECO:0000256" key="2">
    <source>
        <dbReference type="ARBA" id="ARBA00004613"/>
    </source>
</evidence>
<dbReference type="CDD" id="cd00191">
    <property type="entry name" value="TY"/>
    <property type="match status" value="1"/>
</dbReference>
<dbReference type="Gene3D" id="4.10.800.10">
    <property type="entry name" value="Thyroglobulin type-1"/>
    <property type="match status" value="1"/>
</dbReference>
<dbReference type="InterPro" id="IPR017891">
    <property type="entry name" value="Insulin_GF-bd_Cys-rich_CS"/>
</dbReference>
<accession>A0A8C4T2X1</accession>
<name>A0A8C4T2X1_ERPCA</name>
<evidence type="ECO:0000256" key="9">
    <source>
        <dbReference type="SAM" id="MobiDB-lite"/>
    </source>
</evidence>
<dbReference type="InterPro" id="IPR000867">
    <property type="entry name" value="IGFBP-like"/>
</dbReference>
<organism evidence="13 14">
    <name type="scientific">Erpetoichthys calabaricus</name>
    <name type="common">Rope fish</name>
    <name type="synonym">Calamoichthys calabaricus</name>
    <dbReference type="NCBI Taxonomy" id="27687"/>
    <lineage>
        <taxon>Eukaryota</taxon>
        <taxon>Metazoa</taxon>
        <taxon>Chordata</taxon>
        <taxon>Craniata</taxon>
        <taxon>Vertebrata</taxon>
        <taxon>Euteleostomi</taxon>
        <taxon>Actinopterygii</taxon>
        <taxon>Polypteriformes</taxon>
        <taxon>Polypteridae</taxon>
        <taxon>Erpetoichthys</taxon>
    </lineage>
</organism>
<dbReference type="PRINTS" id="PR01978">
    <property type="entry name" value="IGFBPFAMILY2"/>
</dbReference>
<evidence type="ECO:0000256" key="5">
    <source>
        <dbReference type="ARBA" id="ARBA00022729"/>
    </source>
</evidence>
<dbReference type="FunFam" id="4.10.800.10:FF:000002">
    <property type="entry name" value="Insulin-like growth factor-binding protein 2"/>
    <property type="match status" value="1"/>
</dbReference>
<feature type="domain" description="Thyroglobulin type-1" evidence="11">
    <location>
        <begin position="185"/>
        <end position="267"/>
    </location>
</feature>
<dbReference type="FunFam" id="4.10.40.20:FF:000001">
    <property type="entry name" value="Insulin-like growth factor binding protein 5"/>
    <property type="match status" value="1"/>
</dbReference>
<reference evidence="13" key="1">
    <citation type="submission" date="2021-06" db="EMBL/GenBank/DDBJ databases">
        <authorList>
            <consortium name="Wellcome Sanger Institute Data Sharing"/>
        </authorList>
    </citation>
    <scope>NUCLEOTIDE SEQUENCE [LARGE SCALE GENOMIC DNA]</scope>
</reference>
<evidence type="ECO:0000256" key="3">
    <source>
        <dbReference type="ARBA" id="ARBA00022525"/>
    </source>
</evidence>
<keyword evidence="4" id="KW-0341">Growth regulation</keyword>
<dbReference type="OrthoDB" id="9984807at2759"/>
<keyword evidence="5 10" id="KW-0732">Signal</keyword>
<dbReference type="InterPro" id="IPR036857">
    <property type="entry name" value="Thyroglobulin_1_sf"/>
</dbReference>
<dbReference type="InterPro" id="IPR000716">
    <property type="entry name" value="Thyroglobulin_1"/>
</dbReference>
<dbReference type="InterPro" id="IPR009030">
    <property type="entry name" value="Growth_fac_rcpt_cys_sf"/>
</dbReference>
<reference evidence="13" key="2">
    <citation type="submission" date="2025-08" db="UniProtKB">
        <authorList>
            <consortium name="Ensembl"/>
        </authorList>
    </citation>
    <scope>IDENTIFICATION</scope>
</reference>
<dbReference type="Gene3D" id="4.10.40.20">
    <property type="match status" value="1"/>
</dbReference>
<dbReference type="AlphaFoldDB" id="A0A8C4T2X1"/>
<evidence type="ECO:0000256" key="10">
    <source>
        <dbReference type="SAM" id="SignalP"/>
    </source>
</evidence>
<keyword evidence="6" id="KW-1015">Disulfide bond</keyword>
<dbReference type="SUPFAM" id="SSF57610">
    <property type="entry name" value="Thyroglobulin type-1 domain"/>
    <property type="match status" value="1"/>
</dbReference>
<dbReference type="SMART" id="SM00121">
    <property type="entry name" value="IB"/>
    <property type="match status" value="1"/>
</dbReference>
<keyword evidence="3" id="KW-0964">Secreted</keyword>
<dbReference type="PRINTS" id="PR01976">
    <property type="entry name" value="IGFBPFAMILY"/>
</dbReference>
<dbReference type="PROSITE" id="PS51323">
    <property type="entry name" value="IGFBP_N_2"/>
    <property type="match status" value="1"/>
</dbReference>
<evidence type="ECO:0000259" key="11">
    <source>
        <dbReference type="PROSITE" id="PS51162"/>
    </source>
</evidence>
<dbReference type="Pfam" id="PF00086">
    <property type="entry name" value="Thyroglobulin_1"/>
    <property type="match status" value="1"/>
</dbReference>
<comment type="function">
    <text evidence="1">IGF-binding proteins prolong the half-life of the IGFs and have been shown to either inhibit or stimulate the growth promoting effects of the IGFs on cell culture. They alter the interaction of IGFs with their cell surface receptors.</text>
</comment>
<evidence type="ECO:0000256" key="7">
    <source>
        <dbReference type="ARBA" id="ARBA00023183"/>
    </source>
</evidence>
<dbReference type="GO" id="GO:0031994">
    <property type="term" value="F:insulin-like growth factor I binding"/>
    <property type="evidence" value="ECO:0007669"/>
    <property type="project" value="TreeGrafter"/>
</dbReference>
<dbReference type="Proteomes" id="UP000694620">
    <property type="component" value="Chromosome 8"/>
</dbReference>
<keyword evidence="14" id="KW-1185">Reference proteome</keyword>
<dbReference type="Ensembl" id="ENSECRT00000025097.1">
    <property type="protein sequence ID" value="ENSECRP00000024562.1"/>
    <property type="gene ID" value="ENSECRG00000016635.1"/>
</dbReference>
<proteinExistence type="predicted"/>
<protein>
    <submittedName>
        <fullName evidence="13">Insulin-like growth factor binding protein 2b</fullName>
    </submittedName>
</protein>
<feature type="compositionally biased region" description="Basic and acidic residues" evidence="9">
    <location>
        <begin position="104"/>
        <end position="119"/>
    </location>
</feature>
<dbReference type="GO" id="GO:0043567">
    <property type="term" value="P:regulation of insulin-like growth factor receptor signaling pathway"/>
    <property type="evidence" value="ECO:0007669"/>
    <property type="project" value="TreeGrafter"/>
</dbReference>
<feature type="signal peptide" evidence="10">
    <location>
        <begin position="1"/>
        <end position="23"/>
    </location>
</feature>
<dbReference type="PROSITE" id="PS51162">
    <property type="entry name" value="THYROGLOBULIN_1_2"/>
    <property type="match status" value="1"/>
</dbReference>
<evidence type="ECO:0000259" key="12">
    <source>
        <dbReference type="PROSITE" id="PS51323"/>
    </source>
</evidence>
<reference evidence="13" key="3">
    <citation type="submission" date="2025-09" db="UniProtKB">
        <authorList>
            <consortium name="Ensembl"/>
        </authorList>
    </citation>
    <scope>IDENTIFICATION</scope>
</reference>
<dbReference type="InterPro" id="IPR012210">
    <property type="entry name" value="IGFBP-2"/>
</dbReference>
<dbReference type="PROSITE" id="PS00222">
    <property type="entry name" value="IGFBP_N_1"/>
    <property type="match status" value="1"/>
</dbReference>
<evidence type="ECO:0000256" key="8">
    <source>
        <dbReference type="PROSITE-ProRule" id="PRU00500"/>
    </source>
</evidence>
<comment type="subcellular location">
    <subcellularLocation>
        <location evidence="2">Secreted</location>
    </subcellularLocation>
</comment>
<dbReference type="GO" id="GO:0031995">
    <property type="term" value="F:insulin-like growth factor II binding"/>
    <property type="evidence" value="ECO:0007669"/>
    <property type="project" value="TreeGrafter"/>
</dbReference>
<dbReference type="PANTHER" id="PTHR11551">
    <property type="entry name" value="INSULIN-LIKE GROWTH FACTOR BINDING PROTEIN"/>
    <property type="match status" value="1"/>
</dbReference>
<dbReference type="GeneTree" id="ENSGT00940000158542"/>
<evidence type="ECO:0000313" key="14">
    <source>
        <dbReference type="Proteomes" id="UP000694620"/>
    </source>
</evidence>
<dbReference type="SMART" id="SM00211">
    <property type="entry name" value="TY"/>
    <property type="match status" value="1"/>
</dbReference>
<comment type="caution">
    <text evidence="8">Lacks conserved residue(s) required for the propagation of feature annotation.</text>
</comment>
<evidence type="ECO:0000256" key="4">
    <source>
        <dbReference type="ARBA" id="ARBA00022604"/>
    </source>
</evidence>